<evidence type="ECO:0008006" key="4">
    <source>
        <dbReference type="Google" id="ProtNLM"/>
    </source>
</evidence>
<evidence type="ECO:0000313" key="3">
    <source>
        <dbReference type="Proteomes" id="UP000503441"/>
    </source>
</evidence>
<dbReference type="EMBL" id="CP049933">
    <property type="protein sequence ID" value="QIM19116.1"/>
    <property type="molecule type" value="Genomic_DNA"/>
</dbReference>
<keyword evidence="1" id="KW-0812">Transmembrane</keyword>
<sequence>MAEFAGVKITGEDPELTFTNVPEGAAGEPVLKDGVISWDTAGLAPGEYTFTGVVVDAYGQETRVTFTVTVYPALTAVDQEALVGTLPKTATHTFTEKVSGGDGNTKAVIIEKPERGSVKLGSVVYTSHEGGGVYAPKGVYTTVVTYTDGVGQTATGRYVVTVQPAPTGQGEKTTLRHDDQAAVFDPIGNTVGTNLQPVTMDSIVALPEHGTVSVSGAMVSYTPKNGFTGTDRFTVRVCDDLGQCVDLNYEVTVLGAGDPEPGTTDGSSANLATTGGSGLGTPIAVALIAAIAGVLLFGGVLLQKRRRRREV</sequence>
<reference evidence="2 3" key="1">
    <citation type="submission" date="2020-03" db="EMBL/GenBank/DDBJ databases">
        <title>Leucobacter sp. nov., isolated from beetles.</title>
        <authorList>
            <person name="Hyun D.-W."/>
            <person name="Bae J.-W."/>
        </authorList>
    </citation>
    <scope>NUCLEOTIDE SEQUENCE [LARGE SCALE GENOMIC DNA]</scope>
    <source>
        <strain evidence="2 3">HDW9A</strain>
    </source>
</reference>
<dbReference type="RefSeq" id="WP_166331362.1">
    <property type="nucleotide sequence ID" value="NZ_CP049933.1"/>
</dbReference>
<feature type="transmembrane region" description="Helical" evidence="1">
    <location>
        <begin position="283"/>
        <end position="302"/>
    </location>
</feature>
<accession>A0ABX6JXR7</accession>
<keyword evidence="1" id="KW-1133">Transmembrane helix</keyword>
<protein>
    <recommendedName>
        <fullName evidence="4">LPXTG-motif cell wall anchor domain-containing protein</fullName>
    </recommendedName>
</protein>
<name>A0ABX6JXR7_9MICO</name>
<keyword evidence="3" id="KW-1185">Reference proteome</keyword>
<organism evidence="2 3">
    <name type="scientific">Leucobacter coleopterorum</name>
    <dbReference type="NCBI Taxonomy" id="2714933"/>
    <lineage>
        <taxon>Bacteria</taxon>
        <taxon>Bacillati</taxon>
        <taxon>Actinomycetota</taxon>
        <taxon>Actinomycetes</taxon>
        <taxon>Micrococcales</taxon>
        <taxon>Microbacteriaceae</taxon>
        <taxon>Leucobacter</taxon>
    </lineage>
</organism>
<dbReference type="Gene3D" id="2.60.40.3440">
    <property type="match status" value="1"/>
</dbReference>
<proteinExistence type="predicted"/>
<dbReference type="Pfam" id="PF17963">
    <property type="entry name" value="Big_9"/>
    <property type="match status" value="1"/>
</dbReference>
<keyword evidence="1" id="KW-0472">Membrane</keyword>
<gene>
    <name evidence="2" type="ORF">G7066_12060</name>
</gene>
<evidence type="ECO:0000256" key="1">
    <source>
        <dbReference type="SAM" id="Phobius"/>
    </source>
</evidence>
<dbReference type="Proteomes" id="UP000503441">
    <property type="component" value="Chromosome"/>
</dbReference>
<evidence type="ECO:0000313" key="2">
    <source>
        <dbReference type="EMBL" id="QIM19116.1"/>
    </source>
</evidence>